<dbReference type="Proteomes" id="UP000187283">
    <property type="component" value="Unassembled WGS sequence"/>
</dbReference>
<evidence type="ECO:0000313" key="3">
    <source>
        <dbReference type="Proteomes" id="UP000187283"/>
    </source>
</evidence>
<organism evidence="2 3">
    <name type="scientific">Smittium culicis</name>
    <dbReference type="NCBI Taxonomy" id="133412"/>
    <lineage>
        <taxon>Eukaryota</taxon>
        <taxon>Fungi</taxon>
        <taxon>Fungi incertae sedis</taxon>
        <taxon>Zoopagomycota</taxon>
        <taxon>Kickxellomycotina</taxon>
        <taxon>Harpellomycetes</taxon>
        <taxon>Harpellales</taxon>
        <taxon>Legeriomycetaceae</taxon>
        <taxon>Smittium</taxon>
    </lineage>
</organism>
<dbReference type="AlphaFoldDB" id="A0A1R1X8U4"/>
<evidence type="ECO:0000313" key="2">
    <source>
        <dbReference type="EMBL" id="OMJ11050.1"/>
    </source>
</evidence>
<accession>A0A1R1X8U4</accession>
<gene>
    <name evidence="2" type="ORF">AYI70_g9947</name>
</gene>
<feature type="transmembrane region" description="Helical" evidence="1">
    <location>
        <begin position="84"/>
        <end position="106"/>
    </location>
</feature>
<keyword evidence="1" id="KW-1133">Transmembrane helix</keyword>
<proteinExistence type="predicted"/>
<protein>
    <submittedName>
        <fullName evidence="2">Uncharacterized protein</fullName>
    </submittedName>
</protein>
<feature type="transmembrane region" description="Helical" evidence="1">
    <location>
        <begin position="59"/>
        <end position="78"/>
    </location>
</feature>
<sequence>MYDIVAWSSRFAGVGRRLPASEDIELPDLALFLPVIFMFCSLSDKLFGICKTIDFCRSFSLFFCTVFTGIWSTPVSTFPCSPMFIGIPGVLFLDCFFILVAFLLFVFDQICFLTFKNIADFGIGYISYFICFFFTVRFFFFAYF</sequence>
<feature type="transmembrane region" description="Helical" evidence="1">
    <location>
        <begin position="118"/>
        <end position="143"/>
    </location>
</feature>
<keyword evidence="1" id="KW-0812">Transmembrane</keyword>
<evidence type="ECO:0000256" key="1">
    <source>
        <dbReference type="SAM" id="Phobius"/>
    </source>
</evidence>
<keyword evidence="1" id="KW-0472">Membrane</keyword>
<keyword evidence="3" id="KW-1185">Reference proteome</keyword>
<name>A0A1R1X8U4_9FUNG</name>
<reference evidence="2 3" key="1">
    <citation type="submission" date="2017-01" db="EMBL/GenBank/DDBJ databases">
        <authorList>
            <person name="Mah S.A."/>
            <person name="Swanson W.J."/>
            <person name="Moy G.W."/>
            <person name="Vacquier V.D."/>
        </authorList>
    </citation>
    <scope>NUCLEOTIDE SEQUENCE [LARGE SCALE GENOMIC DNA]</scope>
    <source>
        <strain evidence="2 3">GSMNP</strain>
    </source>
</reference>
<comment type="caution">
    <text evidence="2">The sequence shown here is derived from an EMBL/GenBank/DDBJ whole genome shotgun (WGS) entry which is preliminary data.</text>
</comment>
<dbReference type="EMBL" id="LSSN01004720">
    <property type="protein sequence ID" value="OMJ11050.1"/>
    <property type="molecule type" value="Genomic_DNA"/>
</dbReference>